<dbReference type="Proteomes" id="UP000251923">
    <property type="component" value="Unassembled WGS sequence"/>
</dbReference>
<comment type="caution">
    <text evidence="13">The sequence shown here is derived from an EMBL/GenBank/DDBJ whole genome shotgun (WGS) entry which is preliminary data.</text>
</comment>
<dbReference type="InterPro" id="IPR011116">
    <property type="entry name" value="SecA_Wing/Scaffold"/>
</dbReference>
<dbReference type="SMART" id="SM00958">
    <property type="entry name" value="SecA_PP_bind"/>
    <property type="match status" value="1"/>
</dbReference>
<name>A0A178HJW5_9LACT</name>
<evidence type="ECO:0000256" key="4">
    <source>
        <dbReference type="ARBA" id="ARBA00022475"/>
    </source>
</evidence>
<dbReference type="GO" id="GO:0005829">
    <property type="term" value="C:cytosol"/>
    <property type="evidence" value="ECO:0007669"/>
    <property type="project" value="TreeGrafter"/>
</dbReference>
<organism evidence="13 14">
    <name type="scientific">Aerococcus urinae</name>
    <dbReference type="NCBI Taxonomy" id="1376"/>
    <lineage>
        <taxon>Bacteria</taxon>
        <taxon>Bacillati</taxon>
        <taxon>Bacillota</taxon>
        <taxon>Bacilli</taxon>
        <taxon>Lactobacillales</taxon>
        <taxon>Aerococcaceae</taxon>
        <taxon>Aerococcus</taxon>
    </lineage>
</organism>
<dbReference type="RefSeq" id="WP_064292131.1">
    <property type="nucleotide sequence ID" value="NZ_JASODP010000008.1"/>
</dbReference>
<keyword evidence="6 12" id="KW-0547">Nucleotide-binding</keyword>
<dbReference type="GO" id="GO:0031522">
    <property type="term" value="C:cell envelope Sec protein transport complex"/>
    <property type="evidence" value="ECO:0007669"/>
    <property type="project" value="TreeGrafter"/>
</dbReference>
<dbReference type="SUPFAM" id="SSF81767">
    <property type="entry name" value="Pre-protein crosslinking domain of SecA"/>
    <property type="match status" value="1"/>
</dbReference>
<dbReference type="GeneID" id="86971330"/>
<comment type="function">
    <text evidence="12">Part of the Sec protein translocase complex. Interacts with the SecYEG preprotein conducting channel. Has a central role in coupling the hydrolysis of ATP to the transfer of proteins into and across the cell membrane, serving as an ATP-driven molecular motor driving the stepwise translocation of polypeptide chains across the membrane.</text>
</comment>
<dbReference type="GO" id="GO:0008564">
    <property type="term" value="F:protein-exporting ATPase activity"/>
    <property type="evidence" value="ECO:0007669"/>
    <property type="project" value="UniProtKB-EC"/>
</dbReference>
<evidence type="ECO:0000256" key="8">
    <source>
        <dbReference type="ARBA" id="ARBA00022927"/>
    </source>
</evidence>
<dbReference type="PROSITE" id="PS51192">
    <property type="entry name" value="HELICASE_ATP_BIND_1"/>
    <property type="match status" value="1"/>
</dbReference>
<comment type="catalytic activity">
    <reaction evidence="12">
        <text>ATP + H2O + cellular proteinSide 1 = ADP + phosphate + cellular proteinSide 2.</text>
        <dbReference type="EC" id="7.4.2.8"/>
    </reaction>
</comment>
<keyword evidence="7 12" id="KW-0067">ATP-binding</keyword>
<dbReference type="AlphaFoldDB" id="A0A178HJW5"/>
<dbReference type="HAMAP" id="MF_01382">
    <property type="entry name" value="SecA"/>
    <property type="match status" value="1"/>
</dbReference>
<evidence type="ECO:0000256" key="3">
    <source>
        <dbReference type="ARBA" id="ARBA00022448"/>
    </source>
</evidence>
<reference evidence="13 14" key="1">
    <citation type="submission" date="2018-04" db="EMBL/GenBank/DDBJ databases">
        <title>Aerococcus urinae genomes.</title>
        <authorList>
            <person name="Hilt E."/>
            <person name="Gilbert N.M."/>
            <person name="Thomas-White K."/>
            <person name="Putonti C."/>
            <person name="Lewis A.L."/>
            <person name="Visck K.L."/>
            <person name="Wolfe A.J."/>
        </authorList>
    </citation>
    <scope>NUCLEOTIDE SEQUENCE [LARGE SCALE GENOMIC DNA]</scope>
    <source>
        <strain evidence="13 14">UMB7480</strain>
    </source>
</reference>
<keyword evidence="11 12" id="KW-0472">Membrane</keyword>
<dbReference type="InterPro" id="IPR014001">
    <property type="entry name" value="Helicase_ATP-bd"/>
</dbReference>
<dbReference type="GO" id="GO:0005886">
    <property type="term" value="C:plasma membrane"/>
    <property type="evidence" value="ECO:0007669"/>
    <property type="project" value="UniProtKB-SubCell"/>
</dbReference>
<dbReference type="PANTHER" id="PTHR30612:SF0">
    <property type="entry name" value="CHLOROPLAST PROTEIN-TRANSPORTING ATPASE"/>
    <property type="match status" value="1"/>
</dbReference>
<dbReference type="Pfam" id="PF21090">
    <property type="entry name" value="P-loop_SecA"/>
    <property type="match status" value="2"/>
</dbReference>
<dbReference type="CDD" id="cd18803">
    <property type="entry name" value="SF2_C_secA"/>
    <property type="match status" value="1"/>
</dbReference>
<dbReference type="GO" id="GO:0017038">
    <property type="term" value="P:protein import"/>
    <property type="evidence" value="ECO:0007669"/>
    <property type="project" value="InterPro"/>
</dbReference>
<dbReference type="InterPro" id="IPR001650">
    <property type="entry name" value="Helicase_C-like"/>
</dbReference>
<dbReference type="InterPro" id="IPR036670">
    <property type="entry name" value="SecA_X-link_sf"/>
</dbReference>
<comment type="subcellular location">
    <subcellularLocation>
        <location evidence="12">Cell membrane</location>
        <topology evidence="12">Peripheral membrane protein</topology>
        <orientation evidence="12">Cytoplasmic side</orientation>
    </subcellularLocation>
    <subcellularLocation>
        <location evidence="12">Cytoplasm</location>
    </subcellularLocation>
    <subcellularLocation>
        <location evidence="1">Membrane</location>
        <topology evidence="1">Peripheral membrane protein</topology>
    </subcellularLocation>
    <text evidence="12">Distribution is 50-50.</text>
</comment>
<sequence>MFKVDLDKGRLKRLNRILHQVNAYAGTMAQLSDGDLKQKTNEFKERYQAGESLNDLLPEAYAAVREAAKRVLGMYPYDVQVIGAIVLHEGNIAEMKTGEGKTLTATMPLYLNALTGKGVILVTVNDYLSRRDAEEMGPLYRFMGLTIAMGAPEGSEDLTADDKRQIYAADIVYTTHSALGFDYLGENLAADKEDQFLRNFYYVIIDEVDAVLLDGATSPLVISGSPRVQSNFYQLANDFVESLETGIDYEVTEEKDAVWLTQEGIANAEKYFRLDKFYARSNRELVRHVSLALKAHELFTNEKDYVVRDGKVELLDSRDGRVLKGTRLQAGQHQAIEAKEHVDLTDENRSMASITYQNLFLLFERMAGMTGTGKPAEDEFIDTYNMEVISIPTNRPVIRKDYPDEIYRSFPEKLAASIQFIEEKHATGQPLLIATGSVQLSMLYSTILLNDGIPHNVLNAYNEAKEAEMIKEAGQYGAVTVATAMAGRGTDIKLGQGVADLGGLAVIGTERMVSERVDLQLRGRAGRQGDPGMSKFFVSLEDELIQKWAPEHIRYQSDPSEEIDKIKQLSNFRYEKYFNQAQEASDASGESARKQIIQMDEDMSIQRKLIYQTRDELLEGQGLEEIDLDQVAQRVMGLAVDNLDPNRSRKVQIDRWIFDNLTYNYEPKSIDHLSDQSLIDYLLEIFFTILESKKERLSLGNYFEDFERKCILKAIDEVWVEQVDYLTQFKQVVVSRGAAQHNPIYEYQKEALWSYNEMKDRIYQRIVYYLSLSQIVTDKSGQLTIQFA</sequence>
<keyword evidence="5 12" id="KW-0963">Cytoplasm</keyword>
<dbReference type="Gene3D" id="1.10.3060.10">
    <property type="entry name" value="Helical scaffold and wing domains of SecA"/>
    <property type="match status" value="1"/>
</dbReference>
<evidence type="ECO:0000256" key="6">
    <source>
        <dbReference type="ARBA" id="ARBA00022741"/>
    </source>
</evidence>
<evidence type="ECO:0000256" key="11">
    <source>
        <dbReference type="ARBA" id="ARBA00023136"/>
    </source>
</evidence>
<feature type="binding site" evidence="12">
    <location>
        <position position="491"/>
    </location>
    <ligand>
        <name>ATP</name>
        <dbReference type="ChEBI" id="CHEBI:30616"/>
    </ligand>
</feature>
<dbReference type="InterPro" id="IPR000185">
    <property type="entry name" value="SecA"/>
</dbReference>
<dbReference type="SUPFAM" id="SSF81886">
    <property type="entry name" value="Helical scaffold and wing domains of SecA"/>
    <property type="match status" value="1"/>
</dbReference>
<feature type="binding site" evidence="12">
    <location>
        <begin position="98"/>
        <end position="102"/>
    </location>
    <ligand>
        <name>ATP</name>
        <dbReference type="ChEBI" id="CHEBI:30616"/>
    </ligand>
</feature>
<dbReference type="PROSITE" id="PS51196">
    <property type="entry name" value="SECA_MOTOR_DEAD"/>
    <property type="match status" value="1"/>
</dbReference>
<dbReference type="GO" id="GO:0005524">
    <property type="term" value="F:ATP binding"/>
    <property type="evidence" value="ECO:0007669"/>
    <property type="project" value="UniProtKB-UniRule"/>
</dbReference>
<proteinExistence type="inferred from homology"/>
<evidence type="ECO:0000256" key="5">
    <source>
        <dbReference type="ARBA" id="ARBA00022490"/>
    </source>
</evidence>
<dbReference type="InterPro" id="IPR014018">
    <property type="entry name" value="SecA_motor_DEAD"/>
</dbReference>
<comment type="similarity">
    <text evidence="2 12">Belongs to the SecA family.</text>
</comment>
<keyword evidence="8 12" id="KW-0653">Protein transport</keyword>
<evidence type="ECO:0000256" key="7">
    <source>
        <dbReference type="ARBA" id="ARBA00022840"/>
    </source>
</evidence>
<dbReference type="Pfam" id="PF07516">
    <property type="entry name" value="SecA_SW"/>
    <property type="match status" value="1"/>
</dbReference>
<dbReference type="SMART" id="SM00957">
    <property type="entry name" value="SecA_DEAD"/>
    <property type="match status" value="1"/>
</dbReference>
<evidence type="ECO:0000256" key="12">
    <source>
        <dbReference type="HAMAP-Rule" id="MF_01382"/>
    </source>
</evidence>
<protein>
    <recommendedName>
        <fullName evidence="12">Protein translocase subunit SecA</fullName>
        <ecNumber evidence="12">7.4.2.8</ecNumber>
    </recommendedName>
</protein>
<dbReference type="SUPFAM" id="SSF52540">
    <property type="entry name" value="P-loop containing nucleoside triphosphate hydrolases"/>
    <property type="match status" value="2"/>
</dbReference>
<dbReference type="Pfam" id="PF07517">
    <property type="entry name" value="SecA_DEAD"/>
    <property type="match status" value="1"/>
</dbReference>
<dbReference type="InterPro" id="IPR044722">
    <property type="entry name" value="SecA_SF2_C"/>
</dbReference>
<dbReference type="Pfam" id="PF01043">
    <property type="entry name" value="SecA_PP_bind"/>
    <property type="match status" value="1"/>
</dbReference>
<evidence type="ECO:0000313" key="14">
    <source>
        <dbReference type="Proteomes" id="UP000251923"/>
    </source>
</evidence>
<dbReference type="CDD" id="cd17928">
    <property type="entry name" value="DEXDc_SecA"/>
    <property type="match status" value="1"/>
</dbReference>
<evidence type="ECO:0000256" key="1">
    <source>
        <dbReference type="ARBA" id="ARBA00004170"/>
    </source>
</evidence>
<keyword evidence="10 12" id="KW-0811">Translocation</keyword>
<dbReference type="PRINTS" id="PR00906">
    <property type="entry name" value="SECA"/>
</dbReference>
<comment type="subunit">
    <text evidence="12">Monomer and homodimer. Part of the essential Sec protein translocation apparatus which comprises SecA, SecYEG and auxiliary proteins SecDF. Other proteins may also be involved.</text>
</comment>
<dbReference type="GO" id="GO:0043952">
    <property type="term" value="P:protein transport by the Sec complex"/>
    <property type="evidence" value="ECO:0007669"/>
    <property type="project" value="TreeGrafter"/>
</dbReference>
<accession>A0A178HJW5</accession>
<evidence type="ECO:0000313" key="13">
    <source>
        <dbReference type="EMBL" id="RAV79110.1"/>
    </source>
</evidence>
<dbReference type="GO" id="GO:0006605">
    <property type="term" value="P:protein targeting"/>
    <property type="evidence" value="ECO:0007669"/>
    <property type="project" value="UniProtKB-UniRule"/>
</dbReference>
<gene>
    <name evidence="13" type="primary">secA2</name>
    <name evidence="12" type="synonym">secA</name>
    <name evidence="13" type="ORF">DBT54_05680</name>
</gene>
<dbReference type="InterPro" id="IPR011130">
    <property type="entry name" value="SecA_preprotein_X-link_dom"/>
</dbReference>
<evidence type="ECO:0000256" key="2">
    <source>
        <dbReference type="ARBA" id="ARBA00007650"/>
    </source>
</evidence>
<dbReference type="InterPro" id="IPR036266">
    <property type="entry name" value="SecA_Wing/Scaffold_sf"/>
</dbReference>
<dbReference type="InterPro" id="IPR011115">
    <property type="entry name" value="SecA_DEAD"/>
</dbReference>
<keyword evidence="4 12" id="KW-1003">Cell membrane</keyword>
<evidence type="ECO:0000256" key="9">
    <source>
        <dbReference type="ARBA" id="ARBA00022967"/>
    </source>
</evidence>
<dbReference type="PANTHER" id="PTHR30612">
    <property type="entry name" value="SECA INNER MEMBRANE COMPONENT OF SEC PROTEIN SECRETION SYSTEM"/>
    <property type="match status" value="1"/>
</dbReference>
<dbReference type="FunFam" id="3.40.50.300:FF:000429">
    <property type="entry name" value="Preprotein translocase subunit SecA"/>
    <property type="match status" value="1"/>
</dbReference>
<dbReference type="EC" id="7.4.2.8" evidence="12"/>
<dbReference type="EMBL" id="QMHM01000009">
    <property type="protein sequence ID" value="RAV79110.1"/>
    <property type="molecule type" value="Genomic_DNA"/>
</dbReference>
<dbReference type="Gene3D" id="3.40.50.300">
    <property type="entry name" value="P-loop containing nucleotide triphosphate hydrolases"/>
    <property type="match status" value="2"/>
</dbReference>
<dbReference type="GO" id="GO:0065002">
    <property type="term" value="P:intracellular protein transmembrane transport"/>
    <property type="evidence" value="ECO:0007669"/>
    <property type="project" value="UniProtKB-UniRule"/>
</dbReference>
<keyword evidence="3 12" id="KW-0813">Transport</keyword>
<dbReference type="NCBIfam" id="TIGR03714">
    <property type="entry name" value="secA2"/>
    <property type="match status" value="1"/>
</dbReference>
<evidence type="ECO:0000256" key="10">
    <source>
        <dbReference type="ARBA" id="ARBA00023010"/>
    </source>
</evidence>
<dbReference type="PROSITE" id="PS51194">
    <property type="entry name" value="HELICASE_CTER"/>
    <property type="match status" value="1"/>
</dbReference>
<dbReference type="InterPro" id="IPR022490">
    <property type="entry name" value="SecA2"/>
</dbReference>
<feature type="binding site" evidence="12">
    <location>
        <position position="80"/>
    </location>
    <ligand>
        <name>ATP</name>
        <dbReference type="ChEBI" id="CHEBI:30616"/>
    </ligand>
</feature>
<keyword evidence="9 12" id="KW-1278">Translocase</keyword>
<dbReference type="NCBIfam" id="NF006630">
    <property type="entry name" value="PRK09200.1"/>
    <property type="match status" value="1"/>
</dbReference>
<dbReference type="Gene3D" id="3.90.1440.10">
    <property type="entry name" value="SecA, preprotein cross-linking domain"/>
    <property type="match status" value="1"/>
</dbReference>
<dbReference type="InterPro" id="IPR027417">
    <property type="entry name" value="P-loop_NTPase"/>
</dbReference>